<evidence type="ECO:0000256" key="6">
    <source>
        <dbReference type="PIRSR" id="PIRSR600223-1"/>
    </source>
</evidence>
<dbReference type="NCBIfam" id="TIGR02227">
    <property type="entry name" value="sigpep_I_bact"/>
    <property type="match status" value="1"/>
</dbReference>
<evidence type="ECO:0000256" key="1">
    <source>
        <dbReference type="ARBA" id="ARBA00000677"/>
    </source>
</evidence>
<dbReference type="PRINTS" id="PR00727">
    <property type="entry name" value="LEADERPTASE"/>
</dbReference>
<keyword evidence="7" id="KW-0472">Membrane</keyword>
<dbReference type="PANTHER" id="PTHR43390">
    <property type="entry name" value="SIGNAL PEPTIDASE I"/>
    <property type="match status" value="1"/>
</dbReference>
<dbReference type="Gene3D" id="2.10.109.10">
    <property type="entry name" value="Umud Fragment, subunit A"/>
    <property type="match status" value="1"/>
</dbReference>
<reference evidence="10" key="1">
    <citation type="submission" date="2020-09" db="EMBL/GenBank/DDBJ databases">
        <title>New species isolated from human feces.</title>
        <authorList>
            <person name="Kitahara M."/>
            <person name="Shigeno Y."/>
            <person name="Shime M."/>
            <person name="Matsumoto Y."/>
            <person name="Nakamura S."/>
            <person name="Motooka D."/>
            <person name="Fukuoka S."/>
            <person name="Nishikawa H."/>
            <person name="Benno Y."/>
        </authorList>
    </citation>
    <scope>NUCLEOTIDE SEQUENCE</scope>
    <source>
        <strain evidence="10">MM35</strain>
        <plasmid evidence="10">pMM35_01</plasmid>
    </source>
</reference>
<dbReference type="Pfam" id="PF10502">
    <property type="entry name" value="Peptidase_S26"/>
    <property type="match status" value="1"/>
</dbReference>
<proteinExistence type="inferred from homology"/>
<feature type="domain" description="Peptidase S26" evidence="9">
    <location>
        <begin position="79"/>
        <end position="227"/>
    </location>
</feature>
<protein>
    <recommendedName>
        <fullName evidence="4 7">Signal peptidase I</fullName>
        <ecNumber evidence="4 7">3.4.21.89</ecNumber>
    </recommendedName>
</protein>
<feature type="region of interest" description="Disordered" evidence="8">
    <location>
        <begin position="1"/>
        <end position="60"/>
    </location>
</feature>
<dbReference type="PANTHER" id="PTHR43390:SF1">
    <property type="entry name" value="CHLOROPLAST PROCESSING PEPTIDASE"/>
    <property type="match status" value="1"/>
</dbReference>
<dbReference type="Proteomes" id="UP000681343">
    <property type="component" value="Plasmid pMM35_01"/>
</dbReference>
<gene>
    <name evidence="10" type="ORF">MM35RIKEN_18700</name>
</gene>
<feature type="active site" evidence="6">
    <location>
        <position position="101"/>
    </location>
</feature>
<evidence type="ECO:0000313" key="10">
    <source>
        <dbReference type="EMBL" id="BCK79678.1"/>
    </source>
</evidence>
<keyword evidence="7" id="KW-1133">Transmembrane helix</keyword>
<dbReference type="InterPro" id="IPR000223">
    <property type="entry name" value="Pept_S26A_signal_pept_1"/>
</dbReference>
<comment type="subcellular location">
    <subcellularLocation>
        <location evidence="2">Cell membrane</location>
        <topology evidence="2">Single-pass type II membrane protein</topology>
    </subcellularLocation>
    <subcellularLocation>
        <location evidence="7">Membrane</location>
        <topology evidence="7">Single-pass type II membrane protein</topology>
    </subcellularLocation>
</comment>
<keyword evidence="11" id="KW-1185">Reference proteome</keyword>
<dbReference type="InterPro" id="IPR019533">
    <property type="entry name" value="Peptidase_S26"/>
</dbReference>
<comment type="similarity">
    <text evidence="3 7">Belongs to the peptidase S26 family.</text>
</comment>
<dbReference type="SUPFAM" id="SSF51306">
    <property type="entry name" value="LexA/Signal peptidase"/>
    <property type="match status" value="1"/>
</dbReference>
<comment type="catalytic activity">
    <reaction evidence="1 7">
        <text>Cleavage of hydrophobic, N-terminal signal or leader sequences from secreted and periplasmic proteins.</text>
        <dbReference type="EC" id="3.4.21.89"/>
    </reaction>
</comment>
<dbReference type="CDD" id="cd06530">
    <property type="entry name" value="S26_SPase_I"/>
    <property type="match status" value="1"/>
</dbReference>
<dbReference type="RefSeq" id="WP_212821396.1">
    <property type="nucleotide sequence ID" value="NZ_AP023416.1"/>
</dbReference>
<dbReference type="GO" id="GO:0004252">
    <property type="term" value="F:serine-type endopeptidase activity"/>
    <property type="evidence" value="ECO:0007669"/>
    <property type="project" value="InterPro"/>
</dbReference>
<dbReference type="KEGG" id="vfa:MM35RIKEN_18700"/>
<sequence>MDENRDGFPEEAQDRQDHRAEAPLPDMELPELFRQENAPEETGQPVREPRQTRAAQPGRRLQKENTWRRLWKDYGYIPVTVVCMLLLFKVIFQIAWVPSGSMETTLPTRSLLLSWQLPYAVSDPTPQRGEIVTFWSDEMGKLLVKRVIGLPGDTVSFRDGYVYVNGEELDESYLPRQGISASGSREEYAVPEGHLFFLGDNRTGSWDARSWDDPFIPVENVRSHVLVCIFFLKGNSWLGIRAVA</sequence>
<evidence type="ECO:0000256" key="7">
    <source>
        <dbReference type="RuleBase" id="RU362042"/>
    </source>
</evidence>
<feature type="compositionally biased region" description="Basic and acidic residues" evidence="8">
    <location>
        <begin position="1"/>
        <end position="21"/>
    </location>
</feature>
<geneLocation type="plasmid" evidence="10 11">
    <name>pMM35_01</name>
</geneLocation>
<dbReference type="AlphaFoldDB" id="A0A810PT58"/>
<evidence type="ECO:0000313" key="11">
    <source>
        <dbReference type="Proteomes" id="UP000681343"/>
    </source>
</evidence>
<dbReference type="EC" id="3.4.21.89" evidence="4 7"/>
<dbReference type="GO" id="GO:0009003">
    <property type="term" value="F:signal peptidase activity"/>
    <property type="evidence" value="ECO:0007669"/>
    <property type="project" value="UniProtKB-EC"/>
</dbReference>
<keyword evidence="10" id="KW-0614">Plasmid</keyword>
<evidence type="ECO:0000256" key="2">
    <source>
        <dbReference type="ARBA" id="ARBA00004401"/>
    </source>
</evidence>
<dbReference type="EMBL" id="AP023416">
    <property type="protein sequence ID" value="BCK79678.1"/>
    <property type="molecule type" value="Genomic_DNA"/>
</dbReference>
<dbReference type="PROSITE" id="PS00760">
    <property type="entry name" value="SPASE_I_2"/>
    <property type="match status" value="1"/>
</dbReference>
<feature type="transmembrane region" description="Helical" evidence="7">
    <location>
        <begin position="74"/>
        <end position="96"/>
    </location>
</feature>
<evidence type="ECO:0000256" key="4">
    <source>
        <dbReference type="ARBA" id="ARBA00013208"/>
    </source>
</evidence>
<dbReference type="InterPro" id="IPR019757">
    <property type="entry name" value="Pept_S26A_signal_pept_1_Lys-AS"/>
</dbReference>
<dbReference type="GO" id="GO:0005886">
    <property type="term" value="C:plasma membrane"/>
    <property type="evidence" value="ECO:0007669"/>
    <property type="project" value="UniProtKB-SubCell"/>
</dbReference>
<name>A0A810PT58_9FIRM</name>
<feature type="active site" evidence="6">
    <location>
        <position position="145"/>
    </location>
</feature>
<evidence type="ECO:0000256" key="3">
    <source>
        <dbReference type="ARBA" id="ARBA00009370"/>
    </source>
</evidence>
<keyword evidence="7" id="KW-0812">Transmembrane</keyword>
<accession>A0A810PT58</accession>
<dbReference type="GO" id="GO:0006465">
    <property type="term" value="P:signal peptide processing"/>
    <property type="evidence" value="ECO:0007669"/>
    <property type="project" value="InterPro"/>
</dbReference>
<evidence type="ECO:0000256" key="5">
    <source>
        <dbReference type="ARBA" id="ARBA00022801"/>
    </source>
</evidence>
<evidence type="ECO:0000259" key="9">
    <source>
        <dbReference type="Pfam" id="PF10502"/>
    </source>
</evidence>
<evidence type="ECO:0000256" key="8">
    <source>
        <dbReference type="SAM" id="MobiDB-lite"/>
    </source>
</evidence>
<dbReference type="InterPro" id="IPR036286">
    <property type="entry name" value="LexA/Signal_pep-like_sf"/>
</dbReference>
<organism evidence="10 11">
    <name type="scientific">Vescimonas fastidiosa</name>
    <dbReference type="NCBI Taxonomy" id="2714353"/>
    <lineage>
        <taxon>Bacteria</taxon>
        <taxon>Bacillati</taxon>
        <taxon>Bacillota</taxon>
        <taxon>Clostridia</taxon>
        <taxon>Eubacteriales</taxon>
        <taxon>Oscillospiraceae</taxon>
        <taxon>Vescimonas</taxon>
    </lineage>
</organism>
<keyword evidence="7" id="KW-0645">Protease</keyword>
<keyword evidence="5 7" id="KW-0378">Hydrolase</keyword>